<dbReference type="AlphaFoldDB" id="A0A7R9LQL7"/>
<keyword evidence="3" id="KW-1185">Reference proteome</keyword>
<dbReference type="GO" id="GO:0005737">
    <property type="term" value="C:cytoplasm"/>
    <property type="evidence" value="ECO:0007669"/>
    <property type="project" value="TreeGrafter"/>
</dbReference>
<dbReference type="InterPro" id="IPR057566">
    <property type="entry name" value="TPR_TTI1_N"/>
</dbReference>
<dbReference type="InterPro" id="IPR011989">
    <property type="entry name" value="ARM-like"/>
</dbReference>
<proteinExistence type="predicted"/>
<evidence type="ECO:0000313" key="3">
    <source>
        <dbReference type="Proteomes" id="UP000728032"/>
    </source>
</evidence>
<feature type="domain" description="TTI1 N-terminal TPR" evidence="1">
    <location>
        <begin position="8"/>
        <end position="351"/>
    </location>
</feature>
<name>A0A7R9LQL7_9ACAR</name>
<dbReference type="InterPro" id="IPR049362">
    <property type="entry name" value="TTI1_rpt"/>
</dbReference>
<dbReference type="Gene3D" id="1.25.10.10">
    <property type="entry name" value="Leucine-rich Repeat Variant"/>
    <property type="match status" value="1"/>
</dbReference>
<dbReference type="InterPro" id="IPR052587">
    <property type="entry name" value="TELO2-interacting_protein_1"/>
</dbReference>
<dbReference type="OrthoDB" id="49511at2759"/>
<dbReference type="InterPro" id="IPR016024">
    <property type="entry name" value="ARM-type_fold"/>
</dbReference>
<dbReference type="PANTHER" id="PTHR18460:SF3">
    <property type="entry name" value="TELO2-INTERACTING PROTEIN 1 HOMOLOG"/>
    <property type="match status" value="1"/>
</dbReference>
<dbReference type="Pfam" id="PF24173">
    <property type="entry name" value="TPR_TTI1_N"/>
    <property type="match status" value="1"/>
</dbReference>
<dbReference type="Pfam" id="PF21547">
    <property type="entry name" value="TTI1"/>
    <property type="match status" value="1"/>
</dbReference>
<reference evidence="2" key="1">
    <citation type="submission" date="2020-11" db="EMBL/GenBank/DDBJ databases">
        <authorList>
            <person name="Tran Van P."/>
        </authorList>
    </citation>
    <scope>NUCLEOTIDE SEQUENCE</scope>
</reference>
<protein>
    <recommendedName>
        <fullName evidence="1">TTI1 N-terminal TPR domain-containing protein</fullName>
    </recommendedName>
</protein>
<evidence type="ECO:0000313" key="2">
    <source>
        <dbReference type="EMBL" id="CAD7645408.1"/>
    </source>
</evidence>
<accession>A0A7R9LQL7</accession>
<organism evidence="2">
    <name type="scientific">Oppiella nova</name>
    <dbReference type="NCBI Taxonomy" id="334625"/>
    <lineage>
        <taxon>Eukaryota</taxon>
        <taxon>Metazoa</taxon>
        <taxon>Ecdysozoa</taxon>
        <taxon>Arthropoda</taxon>
        <taxon>Chelicerata</taxon>
        <taxon>Arachnida</taxon>
        <taxon>Acari</taxon>
        <taxon>Acariformes</taxon>
        <taxon>Sarcoptiformes</taxon>
        <taxon>Oribatida</taxon>
        <taxon>Brachypylina</taxon>
        <taxon>Oppioidea</taxon>
        <taxon>Oppiidae</taxon>
        <taxon>Oppiella</taxon>
    </lineage>
</organism>
<dbReference type="EMBL" id="OC916837">
    <property type="protein sequence ID" value="CAD7645408.1"/>
    <property type="molecule type" value="Genomic_DNA"/>
</dbReference>
<sequence>MSKDKELFEELKQRTVNCVNQPNDESIESLRQFVTKCDKHFINSLYQYSIFPLRLIISNLPKKQNNCVKTIESSVECLSLILQKSQINRFDIFADVLSNLLHLIDDNSYTIDQELPFKASEDLILSVVKCAKTLIQNCDDCILGQVVSPSFSAQFGHSIHILLSTANKQKYSLIKAEAIETIDCLIGKCELSLTQDTLKSCPQDLIAYFLPGISINISQVMSSDDKLNRRVISSSLTLLSNTIVFVLKSISCDADIESKRIDSKQVKDIPEEYERNGFHVIRDKKWLENTCDKLNIVFEKIISSLISHQNSNVRQSLQVFVTHILTNCCPLFMNRCLPSLIRVPLTYLSDDFQEISLQSDAFVSQLSTTYSNNSTDSSKSYLDIIEDQIYSYITRLPRIIRTCSEREKITSIYLLYGYIKCLDTNGINYMLYSPQHKHKLFECFIDICQFDYNGIRLLELVTHADKAIHLSDEQLLQKWIRKDFSYLSDEKSETALSKCCQLIAQRVESQVLVDYLMDVLRQSQMNASVVFVTNQILSTIGANYKDTEEVLDLYLTNITATLADKTVENMNKDILRQCLLIEGLTAFLHLYDSESAHNYLLKCIFPLLESVGASNLCVYQTSHRALTLVSQYFGYNSISKLIVENVDYLHFIDNQSVPLVIKVMLKFSTQDMLYLFADIIDEIIVVIDSYHRSQSLGEYAAVRSLTYVSCLKKALFTNFENQNEDTISDTEEECDDKEDTTENEKKKTICFQWPQVFVAQTEIHGNGTDATKYINLELIGDRKPIGRGLLISACDLKKAKILGITSLRVRTRMKSPQISDITCRQANERFVTITSLSVNLSTRGDHNL</sequence>
<gene>
    <name evidence="2" type="ORF">ONB1V03_LOCUS5190</name>
</gene>
<dbReference type="PANTHER" id="PTHR18460">
    <property type="entry name" value="TEL2 INTERACTING PROTEIN 1 TTI1 FAMILY MEMBER"/>
    <property type="match status" value="1"/>
</dbReference>
<evidence type="ECO:0000259" key="1">
    <source>
        <dbReference type="Pfam" id="PF24173"/>
    </source>
</evidence>
<dbReference type="EMBL" id="CAJPVJ010002012">
    <property type="protein sequence ID" value="CAG2165651.1"/>
    <property type="molecule type" value="Genomic_DNA"/>
</dbReference>
<dbReference type="SUPFAM" id="SSF48371">
    <property type="entry name" value="ARM repeat"/>
    <property type="match status" value="1"/>
</dbReference>
<dbReference type="Proteomes" id="UP000728032">
    <property type="component" value="Unassembled WGS sequence"/>
</dbReference>
<dbReference type="Pfam" id="PF24176">
    <property type="entry name" value="TPR_TTI1_2nd"/>
    <property type="match status" value="1"/>
</dbReference>